<feature type="domain" description="HTH cro/C1-type" evidence="1">
    <location>
        <begin position="21"/>
        <end position="74"/>
    </location>
</feature>
<dbReference type="AlphaFoldDB" id="A0A7K0BSR2"/>
<dbReference type="InterPro" id="IPR010982">
    <property type="entry name" value="Lambda_DNA-bd_dom_sf"/>
</dbReference>
<protein>
    <recommendedName>
        <fullName evidence="1">HTH cro/C1-type domain-containing protein</fullName>
    </recommendedName>
</protein>
<comment type="caution">
    <text evidence="2">The sequence shown here is derived from an EMBL/GenBank/DDBJ whole genome shotgun (WGS) entry which is preliminary data.</text>
</comment>
<evidence type="ECO:0000259" key="1">
    <source>
        <dbReference type="PROSITE" id="PS50943"/>
    </source>
</evidence>
<dbReference type="Pfam" id="PF19054">
    <property type="entry name" value="DUF5753"/>
    <property type="match status" value="1"/>
</dbReference>
<dbReference type="Proteomes" id="UP000487268">
    <property type="component" value="Unassembled WGS sequence"/>
</dbReference>
<proteinExistence type="predicted"/>
<dbReference type="Gene3D" id="1.10.260.40">
    <property type="entry name" value="lambda repressor-like DNA-binding domains"/>
    <property type="match status" value="1"/>
</dbReference>
<evidence type="ECO:0000313" key="2">
    <source>
        <dbReference type="EMBL" id="MQY04220.1"/>
    </source>
</evidence>
<gene>
    <name evidence="2" type="ORF">ACRB68_22710</name>
</gene>
<dbReference type="InterPro" id="IPR043917">
    <property type="entry name" value="DUF5753"/>
</dbReference>
<dbReference type="GO" id="GO:0003677">
    <property type="term" value="F:DNA binding"/>
    <property type="evidence" value="ECO:0007669"/>
    <property type="project" value="InterPro"/>
</dbReference>
<evidence type="ECO:0000313" key="3">
    <source>
        <dbReference type="Proteomes" id="UP000487268"/>
    </source>
</evidence>
<dbReference type="OrthoDB" id="3466567at2"/>
<dbReference type="SMART" id="SM00530">
    <property type="entry name" value="HTH_XRE"/>
    <property type="match status" value="1"/>
</dbReference>
<dbReference type="Pfam" id="PF13560">
    <property type="entry name" value="HTH_31"/>
    <property type="match status" value="1"/>
</dbReference>
<dbReference type="InterPro" id="IPR001387">
    <property type="entry name" value="Cro/C1-type_HTH"/>
</dbReference>
<sequence length="279" mass="31188">MPQESGVLIRDPLIRVFSTVLRAYREHARLTRPQLAEALGCTYQWIEKLETGTKPSVDTAIDLDTFFQLSGKPFAEMAREIERIGKKSVPVPGFPEFLMLEERALSMQSFDAQVIPGLLQTEEYARGVIGAGQMRSNLDEMVMKRLKRQLILGGEKPPRLGFVIDESALHRPIGGPKVMQDQLLHLEELVTGFPNVQIRMLPFERVIWAALDGSFKVMSFADGPQIAYVEGPGCSQLIREPDAANESAVRFDLVLGEALSIGESLGMIRRSREGYSDQR</sequence>
<dbReference type="RefSeq" id="WP_153532014.1">
    <property type="nucleotide sequence ID" value="NZ_WEGH01000001.1"/>
</dbReference>
<organism evidence="2 3">
    <name type="scientific">Actinomadura macrotermitis</name>
    <dbReference type="NCBI Taxonomy" id="2585200"/>
    <lineage>
        <taxon>Bacteria</taxon>
        <taxon>Bacillati</taxon>
        <taxon>Actinomycetota</taxon>
        <taxon>Actinomycetes</taxon>
        <taxon>Streptosporangiales</taxon>
        <taxon>Thermomonosporaceae</taxon>
        <taxon>Actinomadura</taxon>
    </lineage>
</organism>
<name>A0A7K0BSR2_9ACTN</name>
<dbReference type="CDD" id="cd00093">
    <property type="entry name" value="HTH_XRE"/>
    <property type="match status" value="1"/>
</dbReference>
<reference evidence="2 3" key="1">
    <citation type="submission" date="2019-10" db="EMBL/GenBank/DDBJ databases">
        <title>Actinomadura rubteroloni sp. nov. and Actinomadura macrotermitis sp. nov., isolated from the gut of fungus growing-termite Macrotermes natalensis.</title>
        <authorList>
            <person name="Benndorf R."/>
            <person name="Martin K."/>
            <person name="Kuefner M."/>
            <person name="De Beer W."/>
            <person name="Kaster A.-K."/>
            <person name="Vollmers J."/>
            <person name="Poulsen M."/>
            <person name="Beemelmanns C."/>
        </authorList>
    </citation>
    <scope>NUCLEOTIDE SEQUENCE [LARGE SCALE GENOMIC DNA]</scope>
    <source>
        <strain evidence="2 3">RB68</strain>
    </source>
</reference>
<keyword evidence="3" id="KW-1185">Reference proteome</keyword>
<dbReference type="PROSITE" id="PS50943">
    <property type="entry name" value="HTH_CROC1"/>
    <property type="match status" value="1"/>
</dbReference>
<dbReference type="SUPFAM" id="SSF47413">
    <property type="entry name" value="lambda repressor-like DNA-binding domains"/>
    <property type="match status" value="1"/>
</dbReference>
<accession>A0A7K0BSR2</accession>
<dbReference type="EMBL" id="WEGH01000001">
    <property type="protein sequence ID" value="MQY04220.1"/>
    <property type="molecule type" value="Genomic_DNA"/>
</dbReference>